<keyword evidence="1" id="KW-0500">Molybdenum</keyword>
<dbReference type="KEGG" id="ppel:H6H00_29590"/>
<dbReference type="Pfam" id="PF02738">
    <property type="entry name" value="MoCoBD_1"/>
    <property type="match status" value="1"/>
</dbReference>
<evidence type="ECO:0000313" key="4">
    <source>
        <dbReference type="EMBL" id="QNG52151.1"/>
    </source>
</evidence>
<gene>
    <name evidence="4" type="ORF">H6H00_29590</name>
</gene>
<name>A0A7G7MH90_9PSEU</name>
<dbReference type="InterPro" id="IPR008274">
    <property type="entry name" value="AldOxase/xan_DH_MoCoBD1"/>
</dbReference>
<dbReference type="Pfam" id="PF01315">
    <property type="entry name" value="Ald_Xan_dh_C"/>
    <property type="match status" value="1"/>
</dbReference>
<dbReference type="InterPro" id="IPR036856">
    <property type="entry name" value="Ald_Oxase/Xan_DH_a/b_sf"/>
</dbReference>
<dbReference type="SUPFAM" id="SSF54665">
    <property type="entry name" value="CO dehydrogenase molybdoprotein N-domain-like"/>
    <property type="match status" value="1"/>
</dbReference>
<dbReference type="GO" id="GO:0005506">
    <property type="term" value="F:iron ion binding"/>
    <property type="evidence" value="ECO:0007669"/>
    <property type="project" value="InterPro"/>
</dbReference>
<dbReference type="AlphaFoldDB" id="A0A7G7MH90"/>
<dbReference type="EMBL" id="CP060131">
    <property type="protein sequence ID" value="QNG52151.1"/>
    <property type="molecule type" value="Genomic_DNA"/>
</dbReference>
<proteinExistence type="predicted"/>
<dbReference type="Proteomes" id="UP000515728">
    <property type="component" value="Chromosome"/>
</dbReference>
<sequence>MPSEASVRSGVVPRRSAPRARFRPTIRPVIFRVIGLFRTSPRAASVGDHPNRHRAPPVSSLAEGAAHVTATTEKSTEKFVGQSILRREDAALITGQGTFTDGIAMPGALHLAVLRSPLAHARITSIDLTAALALPGVVAAFTGADLASEFAIGLPCGWPVTEDIKIPEHPPLAVDEVNHVGDGVAVVLATDAATAEDALGLVEVDYEALPAVFDVEAALEPGAPLVHEALGTNHCYTWPLATGDVDAAFAEADVVVEGRYLQQRVLPSPMEPRAVLVSPDPVGGGFTIYSSTQVPHFLRDIGAMVVGMPDSKLRVIAPDVGGGFGAKLNVYAEEALALALARRLKKPVRWNETRSDHHIATTHGRGQVQKMAVAATREGKILGMKVELLADMGAYLQLLTPGIAVFGAFTYCGLYDFGSYSFDCKGVFTNLTPTDAYRGAGRSEAAYAHERIMDDLARELGMDAAEVRLINLHPKFLEPRTVPSGVLYDSGDYEPCMREAMRLVDYDAVRAEQEQRRASGDPVQIGIGIGNFTESGGLSPSKVAAGVRLQSGGWEAATVRMLVSGKVEVVTGTSPHGQGHETAWSQIAADALGVHPDDVEVLHSDTAIAPFGRDTYGSRSLPVGGVSVHLAAHKVVDKAKTIAAHLLEASEDDLSFENGRFAVGGTDAGITIQEVAMAAYLADNLPEGMEPLLTAENAFDPPNFTWPFGTHICVMEVDTETGFSKIRRFVAVDDCGHVVNPEIVAGQLHGGIAQGIGQAMFEEATFDADGNPTTATLADYQFAAASDLPHIELGSTVTPSPTNPMGVKGIGESGAIGSSPAVVNAVIDAVAHLGVTHIDMPTTPQRVWRAIQEARG</sequence>
<dbReference type="PANTHER" id="PTHR11908:SF132">
    <property type="entry name" value="ALDEHYDE OXIDASE 1-RELATED"/>
    <property type="match status" value="1"/>
</dbReference>
<organism evidence="4 5">
    <name type="scientific">Pseudonocardia petroleophila</name>
    <dbReference type="NCBI Taxonomy" id="37331"/>
    <lineage>
        <taxon>Bacteria</taxon>
        <taxon>Bacillati</taxon>
        <taxon>Actinomycetota</taxon>
        <taxon>Actinomycetes</taxon>
        <taxon>Pseudonocardiales</taxon>
        <taxon>Pseudonocardiaceae</taxon>
        <taxon>Pseudonocardia</taxon>
    </lineage>
</organism>
<dbReference type="Gene3D" id="3.90.1170.50">
    <property type="entry name" value="Aldehyde oxidase/xanthine dehydrogenase, a/b hammerhead"/>
    <property type="match status" value="1"/>
</dbReference>
<evidence type="ECO:0000259" key="3">
    <source>
        <dbReference type="SMART" id="SM01008"/>
    </source>
</evidence>
<dbReference type="Gene3D" id="3.30.365.10">
    <property type="entry name" value="Aldehyde oxidase/xanthine dehydrogenase, molybdopterin binding domain"/>
    <property type="match status" value="4"/>
</dbReference>
<dbReference type="GO" id="GO:0016491">
    <property type="term" value="F:oxidoreductase activity"/>
    <property type="evidence" value="ECO:0007669"/>
    <property type="project" value="UniProtKB-KW"/>
</dbReference>
<feature type="domain" description="Aldehyde oxidase/xanthine dehydrogenase a/b hammerhead" evidence="3">
    <location>
        <begin position="94"/>
        <end position="210"/>
    </location>
</feature>
<dbReference type="InterPro" id="IPR000674">
    <property type="entry name" value="Ald_Oxase/Xan_DH_a/b"/>
</dbReference>
<dbReference type="SMART" id="SM01008">
    <property type="entry name" value="Ald_Xan_dh_C"/>
    <property type="match status" value="1"/>
</dbReference>
<dbReference type="InterPro" id="IPR016208">
    <property type="entry name" value="Ald_Oxase/xanthine_DH-like"/>
</dbReference>
<dbReference type="PANTHER" id="PTHR11908">
    <property type="entry name" value="XANTHINE DEHYDROGENASE"/>
    <property type="match status" value="1"/>
</dbReference>
<dbReference type="SUPFAM" id="SSF56003">
    <property type="entry name" value="Molybdenum cofactor-binding domain"/>
    <property type="match status" value="1"/>
</dbReference>
<evidence type="ECO:0000256" key="2">
    <source>
        <dbReference type="ARBA" id="ARBA00023002"/>
    </source>
</evidence>
<keyword evidence="2" id="KW-0560">Oxidoreductase</keyword>
<reference evidence="4 5" key="1">
    <citation type="submission" date="2020-08" db="EMBL/GenBank/DDBJ databases">
        <authorList>
            <person name="Mo P."/>
        </authorList>
    </citation>
    <scope>NUCLEOTIDE SEQUENCE [LARGE SCALE GENOMIC DNA]</scope>
    <source>
        <strain evidence="4 5">CGMCC 4.1532</strain>
    </source>
</reference>
<keyword evidence="5" id="KW-1185">Reference proteome</keyword>
<protein>
    <submittedName>
        <fullName evidence="4">Molybdopterin-dependent oxidoreductase</fullName>
    </submittedName>
</protein>
<accession>A0A7G7MH90</accession>
<dbReference type="InterPro" id="IPR037165">
    <property type="entry name" value="AldOxase/xan_DH_Mopterin-bd_sf"/>
</dbReference>
<evidence type="ECO:0000313" key="5">
    <source>
        <dbReference type="Proteomes" id="UP000515728"/>
    </source>
</evidence>
<evidence type="ECO:0000256" key="1">
    <source>
        <dbReference type="ARBA" id="ARBA00022505"/>
    </source>
</evidence>
<dbReference type="InterPro" id="IPR046867">
    <property type="entry name" value="AldOxase/xan_DH_MoCoBD2"/>
</dbReference>
<dbReference type="Pfam" id="PF20256">
    <property type="entry name" value="MoCoBD_2"/>
    <property type="match status" value="1"/>
</dbReference>